<name>A0A7L9RUL2_9PROT</name>
<evidence type="ECO:0000313" key="3">
    <source>
        <dbReference type="Proteomes" id="UP000594001"/>
    </source>
</evidence>
<dbReference type="KEGG" id="pbal:CPBP_01099"/>
<dbReference type="Proteomes" id="UP000594001">
    <property type="component" value="Chromosome"/>
</dbReference>
<gene>
    <name evidence="2" type="ORF">CPBP_01099</name>
</gene>
<dbReference type="RefSeq" id="WP_350331861.1">
    <property type="nucleotide sequence ID" value="NZ_CP054719.1"/>
</dbReference>
<keyword evidence="1" id="KW-0732">Signal</keyword>
<feature type="signal peptide" evidence="1">
    <location>
        <begin position="1"/>
        <end position="19"/>
    </location>
</feature>
<evidence type="ECO:0000256" key="1">
    <source>
        <dbReference type="SAM" id="SignalP"/>
    </source>
</evidence>
<proteinExistence type="predicted"/>
<sequence>MLLFRIVSLVLFMQLCINAAALPTEEAVPLPSAQQAMIQRMAVVVGARPYGDVLDRMQVDGGLLSGSSDDAETIERRAAIIHAFWANYCDVKLEQEPLPRSDDRRLFANLLALIRDPKAIPNERLTIEDEEEMLDIASIKFRISCDFLFVDCDAEELDGLCKANAVLSDISSEVENCMVWFIKILRSKDAETPQGKSILIGRLVNVASFFNDLATSDNLSKRMRARDILENCAISNAKDCADRAISGLDDMEFEMALFNAPNLEAAIHFLVRQYKKHIIQECLVDHEYAESAEEYVYLLLLLSDHFNLGISSKGIWSAQCGARKPFDKAARLLMENLSIEGVCHFIAKHSGFRSFLRSKPEYQEQLETAASNPDLAEDAVYACVRNIIEPYIYATFVLEGEKFQELTAADIAEMSACLEKSAV</sequence>
<protein>
    <submittedName>
        <fullName evidence="2">Uncharacterized protein</fullName>
    </submittedName>
</protein>
<accession>A0A7L9RUL2</accession>
<feature type="chain" id="PRO_5032940025" evidence="1">
    <location>
        <begin position="20"/>
        <end position="423"/>
    </location>
</feature>
<evidence type="ECO:0000313" key="2">
    <source>
        <dbReference type="EMBL" id="QOL20310.1"/>
    </source>
</evidence>
<keyword evidence="3" id="KW-1185">Reference proteome</keyword>
<organism evidence="2 3">
    <name type="scientific">Candidatus Bodocaedibacter vickermanii</name>
    <dbReference type="NCBI Taxonomy" id="2741701"/>
    <lineage>
        <taxon>Bacteria</taxon>
        <taxon>Pseudomonadati</taxon>
        <taxon>Pseudomonadota</taxon>
        <taxon>Alphaproteobacteria</taxon>
        <taxon>Holosporales</taxon>
        <taxon>Candidatus Paracaedibacteraceae</taxon>
        <taxon>Candidatus Bodocaedibacter</taxon>
    </lineage>
</organism>
<dbReference type="AlphaFoldDB" id="A0A7L9RUL2"/>
<reference evidence="2 3" key="1">
    <citation type="submission" date="2020-06" db="EMBL/GenBank/DDBJ databases">
        <title>The endosymbiont of the kinetoplastid Bodo saltans is a Paracaedibacter-like alpha-proteobacterium possessing a putative toxin-antitoxin system.</title>
        <authorList>
            <person name="Midha S."/>
            <person name="Rigden D.J."/>
            <person name="Siozios S."/>
            <person name="Hurst G.D.D."/>
            <person name="Jackson A.P."/>
        </authorList>
    </citation>
    <scope>NUCLEOTIDE SEQUENCE [LARGE SCALE GENOMIC DNA]</scope>
    <source>
        <strain evidence="2">Lake Konstanz</strain>
    </source>
</reference>
<dbReference type="EMBL" id="CP054719">
    <property type="protein sequence ID" value="QOL20310.1"/>
    <property type="molecule type" value="Genomic_DNA"/>
</dbReference>